<evidence type="ECO:0000313" key="2">
    <source>
        <dbReference type="Proteomes" id="UP000789759"/>
    </source>
</evidence>
<name>A0A9N9GWG4_9GLOM</name>
<sequence length="73" mass="8441">MAVSIKAQDHYLKEFNIIFLISYISANQQRSAVKGVKFYNKSHRSIIRFAPSETNYSLKLLYPNKHHAKLSGK</sequence>
<gene>
    <name evidence="1" type="ORF">CPELLU_LOCUS8408</name>
</gene>
<reference evidence="1" key="1">
    <citation type="submission" date="2021-06" db="EMBL/GenBank/DDBJ databases">
        <authorList>
            <person name="Kallberg Y."/>
            <person name="Tangrot J."/>
            <person name="Rosling A."/>
        </authorList>
    </citation>
    <scope>NUCLEOTIDE SEQUENCE</scope>
    <source>
        <strain evidence="1">FL966</strain>
    </source>
</reference>
<dbReference type="Proteomes" id="UP000789759">
    <property type="component" value="Unassembled WGS sequence"/>
</dbReference>
<proteinExistence type="predicted"/>
<dbReference type="EMBL" id="CAJVQA010005969">
    <property type="protein sequence ID" value="CAG8631478.1"/>
    <property type="molecule type" value="Genomic_DNA"/>
</dbReference>
<comment type="caution">
    <text evidence="1">The sequence shown here is derived from an EMBL/GenBank/DDBJ whole genome shotgun (WGS) entry which is preliminary data.</text>
</comment>
<dbReference type="AlphaFoldDB" id="A0A9N9GWG4"/>
<organism evidence="1 2">
    <name type="scientific">Cetraspora pellucida</name>
    <dbReference type="NCBI Taxonomy" id="1433469"/>
    <lineage>
        <taxon>Eukaryota</taxon>
        <taxon>Fungi</taxon>
        <taxon>Fungi incertae sedis</taxon>
        <taxon>Mucoromycota</taxon>
        <taxon>Glomeromycotina</taxon>
        <taxon>Glomeromycetes</taxon>
        <taxon>Diversisporales</taxon>
        <taxon>Gigasporaceae</taxon>
        <taxon>Cetraspora</taxon>
    </lineage>
</organism>
<accession>A0A9N9GWG4</accession>
<keyword evidence="2" id="KW-1185">Reference proteome</keyword>
<protein>
    <submittedName>
        <fullName evidence="1">5173_t:CDS:1</fullName>
    </submittedName>
</protein>
<evidence type="ECO:0000313" key="1">
    <source>
        <dbReference type="EMBL" id="CAG8631478.1"/>
    </source>
</evidence>